<proteinExistence type="predicted"/>
<gene>
    <name evidence="1" type="ORF">CC86DRAFT_75920</name>
</gene>
<protein>
    <recommendedName>
        <fullName evidence="3">Vacuolar protein sorting-associated protein 62</fullName>
    </recommendedName>
</protein>
<name>A0A6A6ZPQ5_9PLEO</name>
<evidence type="ECO:0008006" key="3">
    <source>
        <dbReference type="Google" id="ProtNLM"/>
    </source>
</evidence>
<sequence length="310" mass="34400">MAAYQTNAKNAAPNGVPTYVLEHAPLLYLHSKDPYRPSSIAAQLTNTHPEVNFKPIAVPNPPLRLDRLDQLNNVGGENVYLTSNEDATTNPAWLEGQKTYGNEDDKTGVVVVVDKGEGVVDAFYFYFWAFNWGGIVLGKQLGDHVGDWEHNMIRFINGVPKYIWLSQHSNGEAFTFEALTKDASGKRPLIFASTGSHALYAIPGTHDHTIPNFNLDVPLLLIDETDKGSLYDPLTTSYFYRYNPTTSTFTPYNATDPTAFLYFKGRWGDAEYPADDPRQKDKGLLGFKKYGGGPTGVGDKYVHPISISNK</sequence>
<dbReference type="Pfam" id="PF06101">
    <property type="entry name" value="Vps62"/>
    <property type="match status" value="1"/>
</dbReference>
<keyword evidence="2" id="KW-1185">Reference proteome</keyword>
<dbReference type="PANTHER" id="PTHR48174">
    <property type="entry name" value="DUF946 FAMILY PROTEIN"/>
    <property type="match status" value="1"/>
</dbReference>
<dbReference type="OrthoDB" id="188042at2759"/>
<evidence type="ECO:0000313" key="1">
    <source>
        <dbReference type="EMBL" id="KAF2823080.1"/>
    </source>
</evidence>
<dbReference type="EMBL" id="MU006233">
    <property type="protein sequence ID" value="KAF2823080.1"/>
    <property type="molecule type" value="Genomic_DNA"/>
</dbReference>
<accession>A0A6A6ZPQ5</accession>
<dbReference type="InterPro" id="IPR009291">
    <property type="entry name" value="Vps62"/>
</dbReference>
<dbReference type="Proteomes" id="UP000799424">
    <property type="component" value="Unassembled WGS sequence"/>
</dbReference>
<dbReference type="AlphaFoldDB" id="A0A6A6ZPQ5"/>
<evidence type="ECO:0000313" key="2">
    <source>
        <dbReference type="Proteomes" id="UP000799424"/>
    </source>
</evidence>
<reference evidence="1" key="1">
    <citation type="journal article" date="2020" name="Stud. Mycol.">
        <title>101 Dothideomycetes genomes: a test case for predicting lifestyles and emergence of pathogens.</title>
        <authorList>
            <person name="Haridas S."/>
            <person name="Albert R."/>
            <person name="Binder M."/>
            <person name="Bloem J."/>
            <person name="Labutti K."/>
            <person name="Salamov A."/>
            <person name="Andreopoulos B."/>
            <person name="Baker S."/>
            <person name="Barry K."/>
            <person name="Bills G."/>
            <person name="Bluhm B."/>
            <person name="Cannon C."/>
            <person name="Castanera R."/>
            <person name="Culley D."/>
            <person name="Daum C."/>
            <person name="Ezra D."/>
            <person name="Gonzalez J."/>
            <person name="Henrissat B."/>
            <person name="Kuo A."/>
            <person name="Liang C."/>
            <person name="Lipzen A."/>
            <person name="Lutzoni F."/>
            <person name="Magnuson J."/>
            <person name="Mondo S."/>
            <person name="Nolan M."/>
            <person name="Ohm R."/>
            <person name="Pangilinan J."/>
            <person name="Park H.-J."/>
            <person name="Ramirez L."/>
            <person name="Alfaro M."/>
            <person name="Sun H."/>
            <person name="Tritt A."/>
            <person name="Yoshinaga Y."/>
            <person name="Zwiers L.-H."/>
            <person name="Turgeon B."/>
            <person name="Goodwin S."/>
            <person name="Spatafora J."/>
            <person name="Crous P."/>
            <person name="Grigoriev I."/>
        </authorList>
    </citation>
    <scope>NUCLEOTIDE SEQUENCE</scope>
    <source>
        <strain evidence="1">CBS 113818</strain>
    </source>
</reference>
<dbReference type="PANTHER" id="PTHR48174:SF5">
    <property type="entry name" value="VACUOLAR PROTEIN SORTING-ASSOCIATED PROTEIN 62"/>
    <property type="match status" value="1"/>
</dbReference>
<organism evidence="1 2">
    <name type="scientific">Ophiobolus disseminans</name>
    <dbReference type="NCBI Taxonomy" id="1469910"/>
    <lineage>
        <taxon>Eukaryota</taxon>
        <taxon>Fungi</taxon>
        <taxon>Dikarya</taxon>
        <taxon>Ascomycota</taxon>
        <taxon>Pezizomycotina</taxon>
        <taxon>Dothideomycetes</taxon>
        <taxon>Pleosporomycetidae</taxon>
        <taxon>Pleosporales</taxon>
        <taxon>Pleosporineae</taxon>
        <taxon>Phaeosphaeriaceae</taxon>
        <taxon>Ophiobolus</taxon>
    </lineage>
</organism>